<dbReference type="GO" id="GO:0000785">
    <property type="term" value="C:chromatin"/>
    <property type="evidence" value="ECO:0007669"/>
    <property type="project" value="TreeGrafter"/>
</dbReference>
<comment type="subcellular location">
    <subcellularLocation>
        <location evidence="1">Nucleus</location>
    </subcellularLocation>
</comment>
<evidence type="ECO:0000313" key="4">
    <source>
        <dbReference type="Proteomes" id="UP000270094"/>
    </source>
</evidence>
<dbReference type="Proteomes" id="UP000270094">
    <property type="component" value="Unassembled WGS sequence"/>
</dbReference>
<reference evidence="3 4" key="1">
    <citation type="submission" date="2018-11" db="EMBL/GenBank/DDBJ databases">
        <authorList>
            <consortium name="Pathogen Informatics"/>
        </authorList>
    </citation>
    <scope>NUCLEOTIDE SEQUENCE [LARGE SCALE GENOMIC DNA]</scope>
</reference>
<dbReference type="InterPro" id="IPR039776">
    <property type="entry name" value="Pds5"/>
</dbReference>
<accession>A0A3P7LKC6</accession>
<dbReference type="Pfam" id="PF20168">
    <property type="entry name" value="PDS5"/>
    <property type="match status" value="1"/>
</dbReference>
<dbReference type="EMBL" id="UYYB01105959">
    <property type="protein sequence ID" value="VDM79678.1"/>
    <property type="molecule type" value="Genomic_DNA"/>
</dbReference>
<dbReference type="AlphaFoldDB" id="A0A3P7LKC6"/>
<name>A0A3P7LKC6_STRVU</name>
<keyword evidence="2" id="KW-0539">Nucleus</keyword>
<protein>
    <submittedName>
        <fullName evidence="3">Uncharacterized protein</fullName>
    </submittedName>
</protein>
<dbReference type="OrthoDB" id="200660at2759"/>
<dbReference type="PANTHER" id="PTHR12663:SF0">
    <property type="entry name" value="PRECOCIOUS DISSOCIATION OF SISTERS 5, ISOFORM A"/>
    <property type="match status" value="1"/>
</dbReference>
<feature type="non-terminal residue" evidence="3">
    <location>
        <position position="189"/>
    </location>
</feature>
<evidence type="ECO:0000313" key="3">
    <source>
        <dbReference type="EMBL" id="VDM79678.1"/>
    </source>
</evidence>
<dbReference type="PANTHER" id="PTHR12663">
    <property type="entry name" value="ANDROGEN INDUCED INHIBITOR OF PROLIFERATION AS3 / PDS5-RELATED"/>
    <property type="match status" value="1"/>
</dbReference>
<organism evidence="3 4">
    <name type="scientific">Strongylus vulgaris</name>
    <name type="common">Blood worm</name>
    <dbReference type="NCBI Taxonomy" id="40348"/>
    <lineage>
        <taxon>Eukaryota</taxon>
        <taxon>Metazoa</taxon>
        <taxon>Ecdysozoa</taxon>
        <taxon>Nematoda</taxon>
        <taxon>Chromadorea</taxon>
        <taxon>Rhabditida</taxon>
        <taxon>Rhabditina</taxon>
        <taxon>Rhabditomorpha</taxon>
        <taxon>Strongyloidea</taxon>
        <taxon>Strongylidae</taxon>
        <taxon>Strongylus</taxon>
    </lineage>
</organism>
<keyword evidence="4" id="KW-1185">Reference proteome</keyword>
<evidence type="ECO:0000256" key="2">
    <source>
        <dbReference type="ARBA" id="ARBA00023242"/>
    </source>
</evidence>
<dbReference type="GO" id="GO:0006281">
    <property type="term" value="P:DNA repair"/>
    <property type="evidence" value="ECO:0007669"/>
    <property type="project" value="TreeGrafter"/>
</dbReference>
<dbReference type="GO" id="GO:0007064">
    <property type="term" value="P:mitotic sister chromatid cohesion"/>
    <property type="evidence" value="ECO:0007669"/>
    <property type="project" value="InterPro"/>
</dbReference>
<proteinExistence type="predicted"/>
<evidence type="ECO:0000256" key="1">
    <source>
        <dbReference type="ARBA" id="ARBA00004123"/>
    </source>
</evidence>
<gene>
    <name evidence="3" type="ORF">SVUK_LOCUS14676</name>
</gene>
<sequence>MDPSQLKNVLVFLARALRGLESPSNPLFRRYFYLLEILSEALQVSDTNDECGNPDRYRTLLCHLGKDCFLENTSKDVQIWLACCLADILRVFAPNTPVMDPSQLRNVLVFLARALKGLESPSNPLFRRYFYLLELNNRESYNMARQIIQVSQTSLEAMIQSLLAQSLLTGSLPEECEMVGSGRKKLHDV</sequence>
<dbReference type="GO" id="GO:0005634">
    <property type="term" value="C:nucleus"/>
    <property type="evidence" value="ECO:0007669"/>
    <property type="project" value="UniProtKB-SubCell"/>
</dbReference>